<dbReference type="GO" id="GO:0005634">
    <property type="term" value="C:nucleus"/>
    <property type="evidence" value="ECO:0007669"/>
    <property type="project" value="UniProtKB-SubCell"/>
</dbReference>
<name>A0A1L9R6K1_ASPWE</name>
<organism evidence="7 8">
    <name type="scientific">Aspergillus wentii DTO 134E9</name>
    <dbReference type="NCBI Taxonomy" id="1073089"/>
    <lineage>
        <taxon>Eukaryota</taxon>
        <taxon>Fungi</taxon>
        <taxon>Dikarya</taxon>
        <taxon>Ascomycota</taxon>
        <taxon>Pezizomycotina</taxon>
        <taxon>Eurotiomycetes</taxon>
        <taxon>Eurotiomycetidae</taxon>
        <taxon>Eurotiales</taxon>
        <taxon>Aspergillaceae</taxon>
        <taxon>Aspergillus</taxon>
        <taxon>Aspergillus subgen. Cremei</taxon>
    </lineage>
</organism>
<dbReference type="RefSeq" id="XP_040684217.1">
    <property type="nucleotide sequence ID" value="XM_040829892.1"/>
</dbReference>
<evidence type="ECO:0000256" key="1">
    <source>
        <dbReference type="ARBA" id="ARBA00004123"/>
    </source>
</evidence>
<dbReference type="SMART" id="SM00066">
    <property type="entry name" value="GAL4"/>
    <property type="match status" value="1"/>
</dbReference>
<dbReference type="OrthoDB" id="3251668at2759"/>
<dbReference type="InterPro" id="IPR036864">
    <property type="entry name" value="Zn2-C6_fun-type_DNA-bd_sf"/>
</dbReference>
<dbReference type="GO" id="GO:0008270">
    <property type="term" value="F:zinc ion binding"/>
    <property type="evidence" value="ECO:0007669"/>
    <property type="project" value="InterPro"/>
</dbReference>
<dbReference type="PROSITE" id="PS50048">
    <property type="entry name" value="ZN2_CY6_FUNGAL_2"/>
    <property type="match status" value="1"/>
</dbReference>
<reference evidence="8" key="1">
    <citation type="journal article" date="2017" name="Genome Biol.">
        <title>Comparative genomics reveals high biological diversity and specific adaptations in the industrially and medically important fungal genus Aspergillus.</title>
        <authorList>
            <person name="de Vries R.P."/>
            <person name="Riley R."/>
            <person name="Wiebenga A."/>
            <person name="Aguilar-Osorio G."/>
            <person name="Amillis S."/>
            <person name="Uchima C.A."/>
            <person name="Anderluh G."/>
            <person name="Asadollahi M."/>
            <person name="Askin M."/>
            <person name="Barry K."/>
            <person name="Battaglia E."/>
            <person name="Bayram O."/>
            <person name="Benocci T."/>
            <person name="Braus-Stromeyer S.A."/>
            <person name="Caldana C."/>
            <person name="Canovas D."/>
            <person name="Cerqueira G.C."/>
            <person name="Chen F."/>
            <person name="Chen W."/>
            <person name="Choi C."/>
            <person name="Clum A."/>
            <person name="Dos Santos R.A."/>
            <person name="Damasio A.R."/>
            <person name="Diallinas G."/>
            <person name="Emri T."/>
            <person name="Fekete E."/>
            <person name="Flipphi M."/>
            <person name="Freyberg S."/>
            <person name="Gallo A."/>
            <person name="Gournas C."/>
            <person name="Habgood R."/>
            <person name="Hainaut M."/>
            <person name="Harispe M.L."/>
            <person name="Henrissat B."/>
            <person name="Hilden K.S."/>
            <person name="Hope R."/>
            <person name="Hossain A."/>
            <person name="Karabika E."/>
            <person name="Karaffa L."/>
            <person name="Karanyi Z."/>
            <person name="Krasevec N."/>
            <person name="Kuo A."/>
            <person name="Kusch H."/>
            <person name="LaButti K."/>
            <person name="Lagendijk E.L."/>
            <person name="Lapidus A."/>
            <person name="Levasseur A."/>
            <person name="Lindquist E."/>
            <person name="Lipzen A."/>
            <person name="Logrieco A.F."/>
            <person name="MacCabe A."/>
            <person name="Maekelae M.R."/>
            <person name="Malavazi I."/>
            <person name="Melin P."/>
            <person name="Meyer V."/>
            <person name="Mielnichuk N."/>
            <person name="Miskei M."/>
            <person name="Molnar A.P."/>
            <person name="Mule G."/>
            <person name="Ngan C.Y."/>
            <person name="Orejas M."/>
            <person name="Orosz E."/>
            <person name="Ouedraogo J.P."/>
            <person name="Overkamp K.M."/>
            <person name="Park H.-S."/>
            <person name="Perrone G."/>
            <person name="Piumi F."/>
            <person name="Punt P.J."/>
            <person name="Ram A.F."/>
            <person name="Ramon A."/>
            <person name="Rauscher S."/>
            <person name="Record E."/>
            <person name="Riano-Pachon D.M."/>
            <person name="Robert V."/>
            <person name="Roehrig J."/>
            <person name="Ruller R."/>
            <person name="Salamov A."/>
            <person name="Salih N.S."/>
            <person name="Samson R.A."/>
            <person name="Sandor E."/>
            <person name="Sanguinetti M."/>
            <person name="Schuetze T."/>
            <person name="Sepcic K."/>
            <person name="Shelest E."/>
            <person name="Sherlock G."/>
            <person name="Sophianopoulou V."/>
            <person name="Squina F.M."/>
            <person name="Sun H."/>
            <person name="Susca A."/>
            <person name="Todd R.B."/>
            <person name="Tsang A."/>
            <person name="Unkles S.E."/>
            <person name="van de Wiele N."/>
            <person name="van Rossen-Uffink D."/>
            <person name="Oliveira J.V."/>
            <person name="Vesth T.C."/>
            <person name="Visser J."/>
            <person name="Yu J.-H."/>
            <person name="Zhou M."/>
            <person name="Andersen M.R."/>
            <person name="Archer D.B."/>
            <person name="Baker S.E."/>
            <person name="Benoit I."/>
            <person name="Brakhage A.A."/>
            <person name="Braus G.H."/>
            <person name="Fischer R."/>
            <person name="Frisvad J.C."/>
            <person name="Goldman G.H."/>
            <person name="Houbraken J."/>
            <person name="Oakley B."/>
            <person name="Pocsi I."/>
            <person name="Scazzocchio C."/>
            <person name="Seiboth B."/>
            <person name="vanKuyk P.A."/>
            <person name="Wortman J."/>
            <person name="Dyer P.S."/>
            <person name="Grigoriev I.V."/>
        </authorList>
    </citation>
    <scope>NUCLEOTIDE SEQUENCE [LARGE SCALE GENOMIC DNA]</scope>
    <source>
        <strain evidence="8">DTO 134E9</strain>
    </source>
</reference>
<keyword evidence="3" id="KW-0238">DNA-binding</keyword>
<evidence type="ECO:0000256" key="3">
    <source>
        <dbReference type="ARBA" id="ARBA00023125"/>
    </source>
</evidence>
<evidence type="ECO:0000259" key="6">
    <source>
        <dbReference type="PROSITE" id="PS50048"/>
    </source>
</evidence>
<feature type="domain" description="Zn(2)-C6 fungal-type" evidence="6">
    <location>
        <begin position="19"/>
        <end position="47"/>
    </location>
</feature>
<dbReference type="SUPFAM" id="SSF57701">
    <property type="entry name" value="Zn2/Cys6 DNA-binding domain"/>
    <property type="match status" value="1"/>
</dbReference>
<dbReference type="InterPro" id="IPR001138">
    <property type="entry name" value="Zn2Cys6_DnaBD"/>
</dbReference>
<keyword evidence="8" id="KW-1185">Reference proteome</keyword>
<dbReference type="CDD" id="cd00067">
    <property type="entry name" value="GAL4"/>
    <property type="match status" value="1"/>
</dbReference>
<dbReference type="GeneID" id="63745740"/>
<comment type="subcellular location">
    <subcellularLocation>
        <location evidence="1">Nucleus</location>
    </subcellularLocation>
</comment>
<dbReference type="GO" id="GO:0000981">
    <property type="term" value="F:DNA-binding transcription factor activity, RNA polymerase II-specific"/>
    <property type="evidence" value="ECO:0007669"/>
    <property type="project" value="InterPro"/>
</dbReference>
<keyword evidence="4" id="KW-0804">Transcription</keyword>
<sequence length="499" mass="56134">MLNVRIDSLPSDRKTALKSCSSCDRRRIKCDRTLPQCRKCTIRGIQCPGFNSVRLKWGQGVASRGPLAGRNIPVQHASAESITLSVDTNSRLSAPIPSPTRDCGLVDSHSRLILSHKLFAHFNVNVAPRLTWIDSPDHPWRKIVVPLAQRCPSLSMAILSAAAAHLLFTSTGDVPDTAAIETIGHHLRDTCIRDLTKAISAELEGYTRQQANDSSFLVQILATTLVLCYREIVVPDSTDWSLHLHACRILIERQKWRGDRPGAVAAFLIKEVADLEVFRSIGTFTTGEGSSTLLLPQSIFGNHFRTFTGLIYEITAEERRRHELAMNHQHLPQMNMNIWQIKARQACNQASADTTWLASHGEHMQNRVNALIQAYYYTTLIYSYQALAPLPETAVLIQTLVSQLFDEIEVFTADTIHIISHNIFLPLFIAGTESWADSARQGMIERLFQSLVSATGVWCNYSAMHFLRAFWARAEYHGIGKWIQYARENERGKSQFLIF</sequence>
<evidence type="ECO:0000256" key="2">
    <source>
        <dbReference type="ARBA" id="ARBA00023015"/>
    </source>
</evidence>
<evidence type="ECO:0000313" key="8">
    <source>
        <dbReference type="Proteomes" id="UP000184383"/>
    </source>
</evidence>
<evidence type="ECO:0000313" key="7">
    <source>
        <dbReference type="EMBL" id="OJJ30540.1"/>
    </source>
</evidence>
<keyword evidence="5" id="KW-0539">Nucleus</keyword>
<keyword evidence="2" id="KW-0805">Transcription regulation</keyword>
<dbReference type="EMBL" id="KV878217">
    <property type="protein sequence ID" value="OJJ30540.1"/>
    <property type="molecule type" value="Genomic_DNA"/>
</dbReference>
<dbReference type="InterPro" id="IPR021858">
    <property type="entry name" value="Fun_TF"/>
</dbReference>
<accession>A0A1L9R6K1</accession>
<dbReference type="PANTHER" id="PTHR37534:SF7">
    <property type="entry name" value="TRANSCRIPTIONAL ACTIVATOR PROTEIN UGA3"/>
    <property type="match status" value="1"/>
</dbReference>
<dbReference type="Pfam" id="PF11951">
    <property type="entry name" value="Fungal_trans_2"/>
    <property type="match status" value="1"/>
</dbReference>
<dbReference type="Pfam" id="PF00172">
    <property type="entry name" value="Zn_clus"/>
    <property type="match status" value="1"/>
</dbReference>
<dbReference type="Proteomes" id="UP000184383">
    <property type="component" value="Unassembled WGS sequence"/>
</dbReference>
<proteinExistence type="predicted"/>
<dbReference type="GO" id="GO:0000976">
    <property type="term" value="F:transcription cis-regulatory region binding"/>
    <property type="evidence" value="ECO:0007669"/>
    <property type="project" value="TreeGrafter"/>
</dbReference>
<dbReference type="PANTHER" id="PTHR37534">
    <property type="entry name" value="TRANSCRIPTIONAL ACTIVATOR PROTEIN UGA3"/>
    <property type="match status" value="1"/>
</dbReference>
<gene>
    <name evidence="7" type="ORF">ASPWEDRAFT_164800</name>
</gene>
<dbReference type="Gene3D" id="4.10.240.10">
    <property type="entry name" value="Zn(2)-C6 fungal-type DNA-binding domain"/>
    <property type="match status" value="1"/>
</dbReference>
<evidence type="ECO:0000256" key="5">
    <source>
        <dbReference type="ARBA" id="ARBA00023242"/>
    </source>
</evidence>
<evidence type="ECO:0000256" key="4">
    <source>
        <dbReference type="ARBA" id="ARBA00023163"/>
    </source>
</evidence>
<dbReference type="AlphaFoldDB" id="A0A1L9R6K1"/>
<dbReference type="VEuPathDB" id="FungiDB:ASPWEDRAFT_164800"/>
<dbReference type="GO" id="GO:0045944">
    <property type="term" value="P:positive regulation of transcription by RNA polymerase II"/>
    <property type="evidence" value="ECO:0007669"/>
    <property type="project" value="TreeGrafter"/>
</dbReference>
<protein>
    <recommendedName>
        <fullName evidence="6">Zn(2)-C6 fungal-type domain-containing protein</fullName>
    </recommendedName>
</protein>